<evidence type="ECO:0000256" key="13">
    <source>
        <dbReference type="RuleBase" id="RU003914"/>
    </source>
</evidence>
<dbReference type="EMBL" id="CP104562">
    <property type="protein sequence ID" value="UXH77102.1"/>
    <property type="molecule type" value="Genomic_DNA"/>
</dbReference>
<dbReference type="Pfam" id="PF05698">
    <property type="entry name" value="Trigger_C"/>
    <property type="match status" value="1"/>
</dbReference>
<evidence type="ECO:0000313" key="15">
    <source>
        <dbReference type="EMBL" id="UXH77102.1"/>
    </source>
</evidence>
<evidence type="ECO:0000256" key="6">
    <source>
        <dbReference type="ARBA" id="ARBA00023110"/>
    </source>
</evidence>
<evidence type="ECO:0000313" key="16">
    <source>
        <dbReference type="Proteomes" id="UP001064933"/>
    </source>
</evidence>
<evidence type="ECO:0000256" key="8">
    <source>
        <dbReference type="ARBA" id="ARBA00023235"/>
    </source>
</evidence>
<dbReference type="InterPro" id="IPR046357">
    <property type="entry name" value="PPIase_dom_sf"/>
</dbReference>
<dbReference type="PANTHER" id="PTHR30560:SF3">
    <property type="entry name" value="TRIGGER FACTOR-LIKE PROTEIN TIG, CHLOROPLASTIC"/>
    <property type="match status" value="1"/>
</dbReference>
<gene>
    <name evidence="11 15" type="primary">tig</name>
    <name evidence="15" type="ORF">N4261_19085</name>
</gene>
<dbReference type="Gene3D" id="3.30.70.1050">
    <property type="entry name" value="Trigger factor ribosome-binding domain"/>
    <property type="match status" value="1"/>
</dbReference>
<dbReference type="Pfam" id="PF00254">
    <property type="entry name" value="FKBP_C"/>
    <property type="match status" value="1"/>
</dbReference>
<dbReference type="Proteomes" id="UP001064933">
    <property type="component" value="Chromosome"/>
</dbReference>
<dbReference type="SUPFAM" id="SSF109998">
    <property type="entry name" value="Triger factor/SurA peptide-binding domain-like"/>
    <property type="match status" value="1"/>
</dbReference>
<evidence type="ECO:0000256" key="4">
    <source>
        <dbReference type="ARBA" id="ARBA00016902"/>
    </source>
</evidence>
<comment type="domain">
    <text evidence="11">Consists of 3 domains; the N-terminus binds the ribosome, the middle domain has PPIase activity, while the C-terminus has intrinsic chaperone activity on its own.</text>
</comment>
<organism evidence="15 16">
    <name type="scientific">Roseateles amylovorans</name>
    <dbReference type="NCBI Taxonomy" id="2978473"/>
    <lineage>
        <taxon>Bacteria</taxon>
        <taxon>Pseudomonadati</taxon>
        <taxon>Pseudomonadota</taxon>
        <taxon>Betaproteobacteria</taxon>
        <taxon>Burkholderiales</taxon>
        <taxon>Sphaerotilaceae</taxon>
        <taxon>Roseateles</taxon>
    </lineage>
</organism>
<dbReference type="SUPFAM" id="SSF102735">
    <property type="entry name" value="Trigger factor ribosome-binding domain"/>
    <property type="match status" value="1"/>
</dbReference>
<dbReference type="InterPro" id="IPR027304">
    <property type="entry name" value="Trigger_fact/SurA_dom_sf"/>
</dbReference>
<evidence type="ECO:0000256" key="5">
    <source>
        <dbReference type="ARBA" id="ARBA00022618"/>
    </source>
</evidence>
<protein>
    <recommendedName>
        <fullName evidence="4 11">Trigger factor</fullName>
        <shortName evidence="11">TF</shortName>
        <ecNumber evidence="3 11">5.2.1.8</ecNumber>
    </recommendedName>
    <alternativeName>
        <fullName evidence="10 11">PPIase</fullName>
    </alternativeName>
</protein>
<feature type="domain" description="PPIase FKBP-type" evidence="14">
    <location>
        <begin position="163"/>
        <end position="245"/>
    </location>
</feature>
<dbReference type="SUPFAM" id="SSF54534">
    <property type="entry name" value="FKBP-like"/>
    <property type="match status" value="1"/>
</dbReference>
<dbReference type="Gene3D" id="1.10.3120.10">
    <property type="entry name" value="Trigger factor, C-terminal domain"/>
    <property type="match status" value="1"/>
</dbReference>
<dbReference type="RefSeq" id="WP_261756844.1">
    <property type="nucleotide sequence ID" value="NZ_CP104562.2"/>
</dbReference>
<dbReference type="EC" id="5.2.1.8" evidence="3 11"/>
<dbReference type="Pfam" id="PF05697">
    <property type="entry name" value="Trigger_N"/>
    <property type="match status" value="1"/>
</dbReference>
<comment type="catalytic activity">
    <reaction evidence="1 11 12">
        <text>[protein]-peptidylproline (omega=180) = [protein]-peptidylproline (omega=0)</text>
        <dbReference type="Rhea" id="RHEA:16237"/>
        <dbReference type="Rhea" id="RHEA-COMP:10747"/>
        <dbReference type="Rhea" id="RHEA-COMP:10748"/>
        <dbReference type="ChEBI" id="CHEBI:83833"/>
        <dbReference type="ChEBI" id="CHEBI:83834"/>
        <dbReference type="EC" id="5.2.1.8"/>
    </reaction>
</comment>
<keyword evidence="9 11" id="KW-0131">Cell cycle</keyword>
<evidence type="ECO:0000259" key="14">
    <source>
        <dbReference type="PROSITE" id="PS50059"/>
    </source>
</evidence>
<reference evidence="15" key="1">
    <citation type="submission" date="2022-10" db="EMBL/GenBank/DDBJ databases">
        <title>Characterization and whole genome sequencing of a new Roseateles species, isolated from fresh water.</title>
        <authorList>
            <person name="Guliayeva D.Y."/>
            <person name="Akhremchuk A.E."/>
            <person name="Sikolenko M.A."/>
            <person name="Valentovich L.N."/>
            <person name="Sidarenka A.V."/>
        </authorList>
    </citation>
    <scope>NUCLEOTIDE SEQUENCE</scope>
    <source>
        <strain evidence="15">BIM B-1768</strain>
    </source>
</reference>
<dbReference type="InterPro" id="IPR008881">
    <property type="entry name" value="Trigger_fac_ribosome-bd_bac"/>
</dbReference>
<comment type="subcellular location">
    <subcellularLocation>
        <location evidence="11">Cytoplasm</location>
    </subcellularLocation>
    <text evidence="11">About half TF is bound to the ribosome near the polypeptide exit tunnel while the other half is free in the cytoplasm.</text>
</comment>
<dbReference type="GO" id="GO:0003755">
    <property type="term" value="F:peptidyl-prolyl cis-trans isomerase activity"/>
    <property type="evidence" value="ECO:0007669"/>
    <property type="project" value="UniProtKB-EC"/>
</dbReference>
<comment type="function">
    <text evidence="11">Involved in protein export. Acts as a chaperone by maintaining the newly synthesized protein in an open conformation. Functions as a peptidyl-prolyl cis-trans isomerase.</text>
</comment>
<evidence type="ECO:0000256" key="11">
    <source>
        <dbReference type="HAMAP-Rule" id="MF_00303"/>
    </source>
</evidence>
<evidence type="ECO:0000256" key="12">
    <source>
        <dbReference type="PROSITE-ProRule" id="PRU00277"/>
    </source>
</evidence>
<evidence type="ECO:0000256" key="3">
    <source>
        <dbReference type="ARBA" id="ARBA00013194"/>
    </source>
</evidence>
<evidence type="ECO:0000256" key="1">
    <source>
        <dbReference type="ARBA" id="ARBA00000971"/>
    </source>
</evidence>
<dbReference type="HAMAP" id="MF_00303">
    <property type="entry name" value="Trigger_factor_Tig"/>
    <property type="match status" value="1"/>
</dbReference>
<evidence type="ECO:0000256" key="9">
    <source>
        <dbReference type="ARBA" id="ARBA00023306"/>
    </source>
</evidence>
<dbReference type="InterPro" id="IPR008880">
    <property type="entry name" value="Trigger_fac_C"/>
</dbReference>
<comment type="similarity">
    <text evidence="2 11 13">Belongs to the FKBP-type PPIase family. Tig subfamily.</text>
</comment>
<keyword evidence="7 11" id="KW-0143">Chaperone</keyword>
<dbReference type="InterPro" id="IPR036611">
    <property type="entry name" value="Trigger_fac_ribosome-bd_sf"/>
</dbReference>
<proteinExistence type="inferred from homology"/>
<evidence type="ECO:0000256" key="7">
    <source>
        <dbReference type="ARBA" id="ARBA00023186"/>
    </source>
</evidence>
<evidence type="ECO:0000256" key="10">
    <source>
        <dbReference type="ARBA" id="ARBA00029986"/>
    </source>
</evidence>
<keyword evidence="5 11" id="KW-0132">Cell division</keyword>
<keyword evidence="16" id="KW-1185">Reference proteome</keyword>
<keyword evidence="8 11" id="KW-0413">Isomerase</keyword>
<dbReference type="PIRSF" id="PIRSF003095">
    <property type="entry name" value="Trigger_factor"/>
    <property type="match status" value="1"/>
</dbReference>
<dbReference type="InterPro" id="IPR005215">
    <property type="entry name" value="Trig_fac"/>
</dbReference>
<keyword evidence="6 11" id="KW-0697">Rotamase</keyword>
<dbReference type="PROSITE" id="PS50059">
    <property type="entry name" value="FKBP_PPIASE"/>
    <property type="match status" value="1"/>
</dbReference>
<dbReference type="InterPro" id="IPR037041">
    <property type="entry name" value="Trigger_fac_C_sf"/>
</dbReference>
<evidence type="ECO:0000256" key="2">
    <source>
        <dbReference type="ARBA" id="ARBA00005464"/>
    </source>
</evidence>
<name>A0ABY6AWP2_9BURK</name>
<dbReference type="PANTHER" id="PTHR30560">
    <property type="entry name" value="TRIGGER FACTOR CHAPERONE AND PEPTIDYL-PROLYL CIS/TRANS ISOMERASE"/>
    <property type="match status" value="1"/>
</dbReference>
<dbReference type="Gene3D" id="3.10.50.40">
    <property type="match status" value="1"/>
</dbReference>
<accession>A0ABY6AWP2</accession>
<dbReference type="NCBIfam" id="TIGR00115">
    <property type="entry name" value="tig"/>
    <property type="match status" value="1"/>
</dbReference>
<dbReference type="InterPro" id="IPR001179">
    <property type="entry name" value="PPIase_FKBP_dom"/>
</dbReference>
<keyword evidence="11" id="KW-0963">Cytoplasm</keyword>
<sequence length="436" mass="48170">MAVTVETLEKLERRITLTLAAADINSEVETRLKKLARTVKADGFRPGKVPMSFVAQRYGASVQYEVVNDKLGEAFSQSANEAKLRVAGMPRIEQKDSAPEGQLAFDATFEVYPEVKLGDLAEAEVDRISAEVTEEAIDKTVEILRKQRRSFAQRAAADVAADGDRVTIDFEGKIDGEPFAGGKADAFQFLLGEGQMLEAFEKAVRGMKAGESKTFPLAFPEDYHGKEVAGKEADFLVTVKKIEAQHLPDVNEAFAKALGIKEATVEALRADIKKNLEREVKFRVLARNKGAAMDALVSKAELDVPQALVEGEAERMVANAREDLKKRGVKDADKAPIPAELFKEQAEKRVRLGLVVAELVRANNLQAKPEQLQAHIEDISQSYEKPAEVVRWYLSDRERMAEVEAVVIENNVTDFVLGKAKINDKQLPFDELMAQA</sequence>